<dbReference type="SUPFAM" id="SSF56059">
    <property type="entry name" value="Glutathione synthetase ATP-binding domain-like"/>
    <property type="match status" value="1"/>
</dbReference>
<evidence type="ECO:0000259" key="12">
    <source>
        <dbReference type="Pfam" id="PF08442"/>
    </source>
</evidence>
<evidence type="ECO:0000256" key="3">
    <source>
        <dbReference type="ARBA" id="ARBA00022598"/>
    </source>
</evidence>
<dbReference type="GO" id="GO:0042709">
    <property type="term" value="C:succinate-CoA ligase complex"/>
    <property type="evidence" value="ECO:0007669"/>
    <property type="project" value="TreeGrafter"/>
</dbReference>
<dbReference type="EMBL" id="KZ613946">
    <property type="protein sequence ID" value="PMD39475.1"/>
    <property type="molecule type" value="Genomic_DNA"/>
</dbReference>
<dbReference type="Pfam" id="PF00549">
    <property type="entry name" value="Ligase_CoA"/>
    <property type="match status" value="1"/>
</dbReference>
<dbReference type="PROSITE" id="PS01217">
    <property type="entry name" value="SUCCINYL_COA_LIG_3"/>
    <property type="match status" value="1"/>
</dbReference>
<comment type="similarity">
    <text evidence="9 10">Belongs to the succinate/malate CoA ligase beta subunit family.</text>
</comment>
<gene>
    <name evidence="13" type="ORF">L207DRAFT_595992</name>
</gene>
<dbReference type="EC" id="6.2.1.5" evidence="9"/>
<feature type="domain" description="ATP-citrate synthase/succinyl-CoA ligase C-terminal" evidence="11">
    <location>
        <begin position="284"/>
        <end position="404"/>
    </location>
</feature>
<dbReference type="Proteomes" id="UP000235786">
    <property type="component" value="Unassembled WGS sequence"/>
</dbReference>
<dbReference type="NCBIfam" id="TIGR01016">
    <property type="entry name" value="sucCoAbeta"/>
    <property type="match status" value="1"/>
</dbReference>
<dbReference type="PIRSF" id="PIRSF001554">
    <property type="entry name" value="SucCS_beta"/>
    <property type="match status" value="1"/>
</dbReference>
<dbReference type="Gene3D" id="3.30.470.20">
    <property type="entry name" value="ATP-grasp fold, B domain"/>
    <property type="match status" value="1"/>
</dbReference>
<comment type="cofactor">
    <cofactor evidence="9">
        <name>Mg(2+)</name>
        <dbReference type="ChEBI" id="CHEBI:18420"/>
    </cofactor>
    <text evidence="9">Binds 1 Mg(2+) ion per subunit.</text>
</comment>
<evidence type="ECO:0000313" key="14">
    <source>
        <dbReference type="Proteomes" id="UP000235786"/>
    </source>
</evidence>
<dbReference type="Pfam" id="PF08442">
    <property type="entry name" value="ATP-grasp_2"/>
    <property type="match status" value="1"/>
</dbReference>
<reference evidence="13 14" key="1">
    <citation type="submission" date="2016-04" db="EMBL/GenBank/DDBJ databases">
        <title>A degradative enzymes factory behind the ericoid mycorrhizal symbiosis.</title>
        <authorList>
            <consortium name="DOE Joint Genome Institute"/>
            <person name="Martino E."/>
            <person name="Morin E."/>
            <person name="Grelet G."/>
            <person name="Kuo A."/>
            <person name="Kohler A."/>
            <person name="Daghino S."/>
            <person name="Barry K."/>
            <person name="Choi C."/>
            <person name="Cichocki N."/>
            <person name="Clum A."/>
            <person name="Copeland A."/>
            <person name="Hainaut M."/>
            <person name="Haridas S."/>
            <person name="Labutti K."/>
            <person name="Lindquist E."/>
            <person name="Lipzen A."/>
            <person name="Khouja H.-R."/>
            <person name="Murat C."/>
            <person name="Ohm R."/>
            <person name="Olson A."/>
            <person name="Spatafora J."/>
            <person name="Veneault-Fourrey C."/>
            <person name="Henrissat B."/>
            <person name="Grigoriev I."/>
            <person name="Martin F."/>
            <person name="Perotto S."/>
        </authorList>
    </citation>
    <scope>NUCLEOTIDE SEQUENCE [LARGE SCALE GENOMIC DNA]</scope>
    <source>
        <strain evidence="13 14">F</strain>
    </source>
</reference>
<protein>
    <recommendedName>
        <fullName evidence="9">Succinate--CoA ligase [ADP-forming] subunit beta, mitochondrial</fullName>
        <ecNumber evidence="9">6.2.1.5</ecNumber>
    </recommendedName>
    <alternativeName>
        <fullName evidence="9">Succinyl-CoA synthetase beta chain</fullName>
        <shortName evidence="9">SCS-beta</shortName>
    </alternativeName>
</protein>
<dbReference type="OrthoDB" id="1664372at2759"/>
<keyword evidence="3 9" id="KW-0436">Ligase</keyword>
<dbReference type="InterPro" id="IPR016102">
    <property type="entry name" value="Succinyl-CoA_synth-like"/>
</dbReference>
<dbReference type="GO" id="GO:0005524">
    <property type="term" value="F:ATP binding"/>
    <property type="evidence" value="ECO:0007669"/>
    <property type="project" value="UniProtKB-UniRule"/>
</dbReference>
<dbReference type="GO" id="GO:0006099">
    <property type="term" value="P:tricarboxylic acid cycle"/>
    <property type="evidence" value="ECO:0007669"/>
    <property type="project" value="UniProtKB-UniRule"/>
</dbReference>
<dbReference type="UniPathway" id="UPA00223">
    <property type="reaction ID" value="UER00999"/>
</dbReference>
<keyword evidence="4 9" id="KW-0479">Metal-binding</keyword>
<feature type="binding site" evidence="9">
    <location>
        <position position="235"/>
    </location>
    <ligand>
        <name>Mg(2+)</name>
        <dbReference type="ChEBI" id="CHEBI:18420"/>
    </ligand>
</feature>
<feature type="binding site" evidence="9">
    <location>
        <position position="129"/>
    </location>
    <ligand>
        <name>ATP</name>
        <dbReference type="ChEBI" id="CHEBI:30616"/>
    </ligand>
</feature>
<evidence type="ECO:0000259" key="11">
    <source>
        <dbReference type="Pfam" id="PF00549"/>
    </source>
</evidence>
<feature type="binding site" evidence="9">
    <location>
        <position position="286"/>
    </location>
    <ligand>
        <name>substrate</name>
        <note>ligand shared with subunit alpha</note>
    </ligand>
</feature>
<dbReference type="InterPro" id="IPR017866">
    <property type="entry name" value="Succ-CoA_synthase_bsu_CS"/>
</dbReference>
<dbReference type="NCBIfam" id="NF001913">
    <property type="entry name" value="PRK00696.1"/>
    <property type="match status" value="1"/>
</dbReference>
<keyword evidence="14" id="KW-1185">Reference proteome</keyword>
<dbReference type="GO" id="GO:0004775">
    <property type="term" value="F:succinate-CoA ligase (ADP-forming) activity"/>
    <property type="evidence" value="ECO:0007669"/>
    <property type="project" value="UniProtKB-UniRule"/>
</dbReference>
<comment type="subunit">
    <text evidence="9 10">Heterodimer of an alpha and a beta subunit.</text>
</comment>
<evidence type="ECO:0000256" key="8">
    <source>
        <dbReference type="ARBA" id="ARBA00022946"/>
    </source>
</evidence>
<dbReference type="GO" id="GO:0000287">
    <property type="term" value="F:magnesium ion binding"/>
    <property type="evidence" value="ECO:0007669"/>
    <property type="project" value="UniProtKB-UniRule"/>
</dbReference>
<dbReference type="FunFam" id="3.30.470.20:FF:000002">
    <property type="entry name" value="Succinate--CoA ligase [ADP-forming] subunit beta"/>
    <property type="match status" value="1"/>
</dbReference>
<evidence type="ECO:0000313" key="13">
    <source>
        <dbReference type="EMBL" id="PMD39475.1"/>
    </source>
</evidence>
<keyword evidence="8" id="KW-0809">Transit peptide</keyword>
<organism evidence="13 14">
    <name type="scientific">Hyaloscypha variabilis (strain UAMH 11265 / GT02V1 / F)</name>
    <name type="common">Meliniomyces variabilis</name>
    <dbReference type="NCBI Taxonomy" id="1149755"/>
    <lineage>
        <taxon>Eukaryota</taxon>
        <taxon>Fungi</taxon>
        <taxon>Dikarya</taxon>
        <taxon>Ascomycota</taxon>
        <taxon>Pezizomycotina</taxon>
        <taxon>Leotiomycetes</taxon>
        <taxon>Helotiales</taxon>
        <taxon>Hyaloscyphaceae</taxon>
        <taxon>Hyaloscypha</taxon>
        <taxon>Hyaloscypha variabilis</taxon>
    </lineage>
</organism>
<evidence type="ECO:0000256" key="4">
    <source>
        <dbReference type="ARBA" id="ARBA00022723"/>
    </source>
</evidence>
<dbReference type="Gene3D" id="3.40.50.261">
    <property type="entry name" value="Succinyl-CoA synthetase domains"/>
    <property type="match status" value="1"/>
</dbReference>
<feature type="domain" description="ATP-grasp fold succinyl-CoA synthetase-type" evidence="12">
    <location>
        <begin position="15"/>
        <end position="224"/>
    </location>
</feature>
<dbReference type="InterPro" id="IPR013650">
    <property type="entry name" value="ATP-grasp_succ-CoA_synth-type"/>
</dbReference>
<keyword evidence="9" id="KW-0496">Mitochondrion</keyword>
<dbReference type="InterPro" id="IPR013815">
    <property type="entry name" value="ATP_grasp_subdomain_1"/>
</dbReference>
<dbReference type="AlphaFoldDB" id="A0A2J6RLS7"/>
<evidence type="ECO:0000256" key="5">
    <source>
        <dbReference type="ARBA" id="ARBA00022741"/>
    </source>
</evidence>
<dbReference type="PANTHER" id="PTHR11815">
    <property type="entry name" value="SUCCINYL-COA SYNTHETASE BETA CHAIN"/>
    <property type="match status" value="1"/>
</dbReference>
<evidence type="ECO:0000256" key="9">
    <source>
        <dbReference type="HAMAP-Rule" id="MF_03219"/>
    </source>
</evidence>
<comment type="catalytic activity">
    <reaction evidence="9">
        <text>succinate + ATP + CoA = succinyl-CoA + ADP + phosphate</text>
        <dbReference type="Rhea" id="RHEA:17661"/>
        <dbReference type="ChEBI" id="CHEBI:30031"/>
        <dbReference type="ChEBI" id="CHEBI:30616"/>
        <dbReference type="ChEBI" id="CHEBI:43474"/>
        <dbReference type="ChEBI" id="CHEBI:57287"/>
        <dbReference type="ChEBI" id="CHEBI:57292"/>
        <dbReference type="ChEBI" id="CHEBI:456216"/>
        <dbReference type="EC" id="6.2.1.5"/>
    </reaction>
</comment>
<dbReference type="GO" id="GO:0006104">
    <property type="term" value="P:succinyl-CoA metabolic process"/>
    <property type="evidence" value="ECO:0007669"/>
    <property type="project" value="TreeGrafter"/>
</dbReference>
<accession>A0A2J6RLS7</accession>
<comment type="pathway">
    <text evidence="1 9">Carbohydrate metabolism; tricarboxylic acid cycle; succinate from succinyl-CoA (ligase route): step 1/1.</text>
</comment>
<evidence type="ECO:0000256" key="1">
    <source>
        <dbReference type="ARBA" id="ARBA00005064"/>
    </source>
</evidence>
<dbReference type="SUPFAM" id="SSF52210">
    <property type="entry name" value="Succinyl-CoA synthetase domains"/>
    <property type="match status" value="1"/>
</dbReference>
<name>A0A2J6RLS7_HYAVF</name>
<dbReference type="PANTHER" id="PTHR11815:SF1">
    <property type="entry name" value="SUCCINATE--COA LIGASE [ADP-FORMING] SUBUNIT BETA, MITOCHONDRIAL"/>
    <property type="match status" value="1"/>
</dbReference>
<evidence type="ECO:0000256" key="7">
    <source>
        <dbReference type="ARBA" id="ARBA00022842"/>
    </source>
</evidence>
<dbReference type="InterPro" id="IPR005811">
    <property type="entry name" value="SUCC_ACL_C"/>
</dbReference>
<keyword evidence="7 9" id="KW-0460">Magnesium</keyword>
<sequence length="411" mass="44940">MVPEALTPHRRYLSIHEYQSQDLLRQFEIPVPRGELAVTPNEVASAVSRIGSYTKHQIILKSQILAGGRGKGTFENGLLGGIQHVRTAKEGKARAGEMLDQLLVTKQTSSKGLLVNKLYVMEGLDYVDEFYLAMTIDRSNYCPAIVISRAGGVDIETTAREQPKEIHKFGFTLSGGITRDLISRVTEELGFTEKEGRNIEDLLKKMLKLFKAKDATLLEINPLVRTAAGDFICLDAKFNFDNAAGGRQKELFSLRDKSQELDDEVLAERYGLVYIRLDGNIGNVVNGAGLAMATNDAISLYGGKSANFLDAGGQATKETMQKAFQIILDDPRVKVILVNIYGGIIRCNMIAESIIAAAAANSPLRVPLVVRLQGTNSEEGMKMIEESGLGLLTETEFGDAAQRAVELARNS</sequence>
<evidence type="ECO:0000256" key="2">
    <source>
        <dbReference type="ARBA" id="ARBA00022532"/>
    </source>
</evidence>
<comment type="function">
    <text evidence="9">Succinyl-CoA synthetase functions in the citric acid cycle (TCA), coupling the hydrolysis of succinyl-CoA to the synthesis of ATP and thus represents the only step of substrate-level phosphorylation in the TCA. The beta subunit provides nucleotide specificity of the enzyme and binds the substrate succinate, while the binding sites for coenzyme A and phosphate are found in the alpha subunit.</text>
</comment>
<dbReference type="Gene3D" id="3.30.1490.20">
    <property type="entry name" value="ATP-grasp fold, A domain"/>
    <property type="match status" value="1"/>
</dbReference>
<dbReference type="FunFam" id="3.40.50.261:FF:000001">
    <property type="entry name" value="Succinate--CoA ligase [ADP-forming] subunit beta"/>
    <property type="match status" value="1"/>
</dbReference>
<dbReference type="STRING" id="1149755.A0A2J6RLS7"/>
<comment type="caution">
    <text evidence="9">Lacks conserved residue(s) required for the propagation of feature annotation.</text>
</comment>
<keyword evidence="2 9" id="KW-0816">Tricarboxylic acid cycle</keyword>
<dbReference type="HAMAP" id="MF_00558">
    <property type="entry name" value="Succ_CoA_beta"/>
    <property type="match status" value="1"/>
</dbReference>
<feature type="binding site" evidence="9">
    <location>
        <begin position="68"/>
        <end position="70"/>
    </location>
    <ligand>
        <name>ATP</name>
        <dbReference type="ChEBI" id="CHEBI:30616"/>
    </ligand>
</feature>
<proteinExistence type="inferred from homology"/>
<feature type="binding site" evidence="9">
    <location>
        <position position="61"/>
    </location>
    <ligand>
        <name>ATP</name>
        <dbReference type="ChEBI" id="CHEBI:30616"/>
    </ligand>
</feature>
<evidence type="ECO:0000256" key="6">
    <source>
        <dbReference type="ARBA" id="ARBA00022840"/>
    </source>
</evidence>
<feature type="binding site" evidence="9">
    <location>
        <position position="221"/>
    </location>
    <ligand>
        <name>Mg(2+)</name>
        <dbReference type="ChEBI" id="CHEBI:18420"/>
    </ligand>
</feature>
<evidence type="ECO:0000256" key="10">
    <source>
        <dbReference type="RuleBase" id="RU361258"/>
    </source>
</evidence>
<comment type="subcellular location">
    <subcellularLocation>
        <location evidence="9">Mitochondrion</location>
    </subcellularLocation>
</comment>
<dbReference type="GO" id="GO:0005739">
    <property type="term" value="C:mitochondrion"/>
    <property type="evidence" value="ECO:0007669"/>
    <property type="project" value="UniProtKB-SubCell"/>
</dbReference>
<dbReference type="InterPro" id="IPR005809">
    <property type="entry name" value="Succ_CoA_ligase-like_bsu"/>
</dbReference>
<keyword evidence="5 9" id="KW-0547">Nucleotide-binding</keyword>
<keyword evidence="6 9" id="KW-0067">ATP-binding</keyword>